<protein>
    <submittedName>
        <fullName evidence="4">NUDIX hydrolase</fullName>
    </submittedName>
</protein>
<keyword evidence="5" id="KW-1185">Reference proteome</keyword>
<dbReference type="OrthoDB" id="5292471at2"/>
<keyword evidence="2" id="KW-0460">Magnesium</keyword>
<evidence type="ECO:0000259" key="3">
    <source>
        <dbReference type="PROSITE" id="PS51462"/>
    </source>
</evidence>
<feature type="domain" description="Nudix hydrolase" evidence="3">
    <location>
        <begin position="56"/>
        <end position="199"/>
    </location>
</feature>
<dbReference type="PROSITE" id="PS51462">
    <property type="entry name" value="NUDIX"/>
    <property type="match status" value="1"/>
</dbReference>
<sequence length="215" mass="22779">MSVRMPGAGIPADRVANVEVSTPASLADAFRPYERYQVVLRHDDGSAFSQTRDVLRGGPVVGVLAFDPDRDLLVLIRQFRLPAHLATGRGELVEIVAGRVEAGEDAATAAMRECVEEIGIAPRALIPMLSFLPTPGITDEAAQFFLGLVDSARLPARAGAAAEVEVTHPFTATIDDALAALDGNRCANGYLIIALQWLALNRARLPQMVAGASPA</sequence>
<proteinExistence type="predicted"/>
<keyword evidence="1 4" id="KW-0378">Hydrolase</keyword>
<dbReference type="SUPFAM" id="SSF55811">
    <property type="entry name" value="Nudix"/>
    <property type="match status" value="1"/>
</dbReference>
<dbReference type="EMBL" id="RCTF01000013">
    <property type="protein sequence ID" value="RLP76275.1"/>
    <property type="molecule type" value="Genomic_DNA"/>
</dbReference>
<dbReference type="Proteomes" id="UP000269692">
    <property type="component" value="Unassembled WGS sequence"/>
</dbReference>
<dbReference type="PANTHER" id="PTHR11839:SF5">
    <property type="entry name" value="ADP-RIBOSE PYROPHOSPHATASE"/>
    <property type="match status" value="1"/>
</dbReference>
<reference evidence="4 5" key="1">
    <citation type="submission" date="2018-10" db="EMBL/GenBank/DDBJ databases">
        <title>Xanthobacter tagetidis genome sequencing and assembly.</title>
        <authorList>
            <person name="Maclea K.S."/>
            <person name="Goen A.E."/>
            <person name="Fatima S.A."/>
        </authorList>
    </citation>
    <scope>NUCLEOTIDE SEQUENCE [LARGE SCALE GENOMIC DNA]</scope>
    <source>
        <strain evidence="4 5">ATCC 700314</strain>
    </source>
</reference>
<dbReference type="Gene3D" id="3.90.79.10">
    <property type="entry name" value="Nucleoside Triphosphate Pyrophosphohydrolase"/>
    <property type="match status" value="1"/>
</dbReference>
<evidence type="ECO:0000313" key="4">
    <source>
        <dbReference type="EMBL" id="RLP76275.1"/>
    </source>
</evidence>
<dbReference type="GO" id="GO:0019693">
    <property type="term" value="P:ribose phosphate metabolic process"/>
    <property type="evidence" value="ECO:0007669"/>
    <property type="project" value="TreeGrafter"/>
</dbReference>
<gene>
    <name evidence="4" type="ORF">D9R14_15810</name>
</gene>
<evidence type="ECO:0000256" key="1">
    <source>
        <dbReference type="ARBA" id="ARBA00022801"/>
    </source>
</evidence>
<dbReference type="Pfam" id="PF00293">
    <property type="entry name" value="NUDIX"/>
    <property type="match status" value="1"/>
</dbReference>
<dbReference type="InterPro" id="IPR000086">
    <property type="entry name" value="NUDIX_hydrolase_dom"/>
</dbReference>
<dbReference type="PANTHER" id="PTHR11839">
    <property type="entry name" value="UDP/ADP-SUGAR PYROPHOSPHATASE"/>
    <property type="match status" value="1"/>
</dbReference>
<dbReference type="InterPro" id="IPR015797">
    <property type="entry name" value="NUDIX_hydrolase-like_dom_sf"/>
</dbReference>
<dbReference type="GO" id="GO:0005829">
    <property type="term" value="C:cytosol"/>
    <property type="evidence" value="ECO:0007669"/>
    <property type="project" value="TreeGrafter"/>
</dbReference>
<name>A0A3L7A858_9HYPH</name>
<dbReference type="AlphaFoldDB" id="A0A3L7A858"/>
<evidence type="ECO:0000256" key="2">
    <source>
        <dbReference type="ARBA" id="ARBA00022842"/>
    </source>
</evidence>
<evidence type="ECO:0000313" key="5">
    <source>
        <dbReference type="Proteomes" id="UP000269692"/>
    </source>
</evidence>
<dbReference type="GO" id="GO:0006753">
    <property type="term" value="P:nucleoside phosphate metabolic process"/>
    <property type="evidence" value="ECO:0007669"/>
    <property type="project" value="TreeGrafter"/>
</dbReference>
<organism evidence="4 5">
    <name type="scientific">Xanthobacter tagetidis</name>
    <dbReference type="NCBI Taxonomy" id="60216"/>
    <lineage>
        <taxon>Bacteria</taxon>
        <taxon>Pseudomonadati</taxon>
        <taxon>Pseudomonadota</taxon>
        <taxon>Alphaproteobacteria</taxon>
        <taxon>Hyphomicrobiales</taxon>
        <taxon>Xanthobacteraceae</taxon>
        <taxon>Xanthobacter</taxon>
    </lineage>
</organism>
<comment type="caution">
    <text evidence="4">The sequence shown here is derived from an EMBL/GenBank/DDBJ whole genome shotgun (WGS) entry which is preliminary data.</text>
</comment>
<dbReference type="GO" id="GO:0019144">
    <property type="term" value="F:ADP-sugar diphosphatase activity"/>
    <property type="evidence" value="ECO:0007669"/>
    <property type="project" value="TreeGrafter"/>
</dbReference>
<accession>A0A3L7A858</accession>